<dbReference type="Proteomes" id="UP000188320">
    <property type="component" value="Unassembled WGS sequence"/>
</dbReference>
<feature type="compositionally biased region" description="Basic and acidic residues" evidence="6">
    <location>
        <begin position="7"/>
        <end position="22"/>
    </location>
</feature>
<feature type="transmembrane region" description="Helical" evidence="7">
    <location>
        <begin position="596"/>
        <end position="615"/>
    </location>
</feature>
<feature type="domain" description="Amino acid transporter transmembrane" evidence="8">
    <location>
        <begin position="587"/>
        <end position="791"/>
    </location>
</feature>
<evidence type="ECO:0000256" key="7">
    <source>
        <dbReference type="SAM" id="Phobius"/>
    </source>
</evidence>
<feature type="region of interest" description="Disordered" evidence="6">
    <location>
        <begin position="152"/>
        <end position="171"/>
    </location>
</feature>
<gene>
    <name evidence="9" type="ORF">AX774_g160</name>
</gene>
<feature type="compositionally biased region" description="Basic and acidic residues" evidence="6">
    <location>
        <begin position="369"/>
        <end position="386"/>
    </location>
</feature>
<feature type="region of interest" description="Disordered" evidence="6">
    <location>
        <begin position="209"/>
        <end position="386"/>
    </location>
</feature>
<dbReference type="GO" id="GO:0015179">
    <property type="term" value="F:L-amino acid transmembrane transporter activity"/>
    <property type="evidence" value="ECO:0007669"/>
    <property type="project" value="TreeGrafter"/>
</dbReference>
<feature type="region of interest" description="Disordered" evidence="6">
    <location>
        <begin position="1"/>
        <end position="50"/>
    </location>
</feature>
<dbReference type="Pfam" id="PF01490">
    <property type="entry name" value="Aa_trans"/>
    <property type="match status" value="1"/>
</dbReference>
<dbReference type="GO" id="GO:0005774">
    <property type="term" value="C:vacuolar membrane"/>
    <property type="evidence" value="ECO:0007669"/>
    <property type="project" value="TreeGrafter"/>
</dbReference>
<feature type="compositionally biased region" description="Basic and acidic residues" evidence="6">
    <location>
        <begin position="287"/>
        <end position="298"/>
    </location>
</feature>
<evidence type="ECO:0000256" key="4">
    <source>
        <dbReference type="ARBA" id="ARBA00022989"/>
    </source>
</evidence>
<evidence type="ECO:0000256" key="2">
    <source>
        <dbReference type="ARBA" id="ARBA00008066"/>
    </source>
</evidence>
<feature type="compositionally biased region" description="Acidic residues" evidence="6">
    <location>
        <begin position="497"/>
        <end position="514"/>
    </location>
</feature>
<comment type="similarity">
    <text evidence="2">Belongs to the amino acid/polyamine transporter 2 family.</text>
</comment>
<dbReference type="InterPro" id="IPR013057">
    <property type="entry name" value="AA_transpt_TM"/>
</dbReference>
<evidence type="ECO:0000313" key="9">
    <source>
        <dbReference type="EMBL" id="OMH86269.1"/>
    </source>
</evidence>
<accession>A0A1R1PZA6</accession>
<feature type="compositionally biased region" description="Basic and acidic residues" evidence="6">
    <location>
        <begin position="255"/>
        <end position="276"/>
    </location>
</feature>
<comment type="caution">
    <text evidence="9">The sequence shown here is derived from an EMBL/GenBank/DDBJ whole genome shotgun (WGS) entry which is preliminary data.</text>
</comment>
<evidence type="ECO:0000259" key="8">
    <source>
        <dbReference type="Pfam" id="PF01490"/>
    </source>
</evidence>
<dbReference type="OrthoDB" id="1684102at2759"/>
<proteinExistence type="inferred from homology"/>
<feature type="region of interest" description="Disordered" evidence="6">
    <location>
        <begin position="495"/>
        <end position="514"/>
    </location>
</feature>
<evidence type="ECO:0000256" key="5">
    <source>
        <dbReference type="ARBA" id="ARBA00023136"/>
    </source>
</evidence>
<keyword evidence="10" id="KW-1185">Reference proteome</keyword>
<feature type="transmembrane region" description="Helical" evidence="7">
    <location>
        <begin position="670"/>
        <end position="695"/>
    </location>
</feature>
<feature type="transmembrane region" description="Helical" evidence="7">
    <location>
        <begin position="776"/>
        <end position="795"/>
    </location>
</feature>
<organism evidence="9 10">
    <name type="scientific">Zancudomyces culisetae</name>
    <name type="common">Gut fungus</name>
    <name type="synonym">Smittium culisetae</name>
    <dbReference type="NCBI Taxonomy" id="1213189"/>
    <lineage>
        <taxon>Eukaryota</taxon>
        <taxon>Fungi</taxon>
        <taxon>Fungi incertae sedis</taxon>
        <taxon>Zoopagomycota</taxon>
        <taxon>Kickxellomycotina</taxon>
        <taxon>Harpellomycetes</taxon>
        <taxon>Harpellales</taxon>
        <taxon>Legeriomycetaceae</taxon>
        <taxon>Zancudomyces</taxon>
    </lineage>
</organism>
<evidence type="ECO:0000256" key="1">
    <source>
        <dbReference type="ARBA" id="ARBA00004141"/>
    </source>
</evidence>
<evidence type="ECO:0000256" key="6">
    <source>
        <dbReference type="SAM" id="MobiDB-lite"/>
    </source>
</evidence>
<dbReference type="AlphaFoldDB" id="A0A1R1PZA6"/>
<feature type="compositionally biased region" description="Low complexity" evidence="6">
    <location>
        <begin position="31"/>
        <end position="45"/>
    </location>
</feature>
<feature type="transmembrane region" description="Helical" evidence="7">
    <location>
        <begin position="716"/>
        <end position="733"/>
    </location>
</feature>
<feature type="transmembrane region" description="Helical" evidence="7">
    <location>
        <begin position="739"/>
        <end position="764"/>
    </location>
</feature>
<dbReference type="EMBL" id="LSSK01000009">
    <property type="protein sequence ID" value="OMH86269.1"/>
    <property type="molecule type" value="Genomic_DNA"/>
</dbReference>
<feature type="compositionally biased region" description="Polar residues" evidence="6">
    <location>
        <begin position="310"/>
        <end position="323"/>
    </location>
</feature>
<keyword evidence="3 7" id="KW-0812">Transmembrane</keyword>
<reference evidence="10" key="1">
    <citation type="submission" date="2017-01" db="EMBL/GenBank/DDBJ databases">
        <authorList>
            <person name="Wang Y."/>
            <person name="White M."/>
            <person name="Kvist S."/>
            <person name="Moncalvo J.-M."/>
        </authorList>
    </citation>
    <scope>NUCLEOTIDE SEQUENCE [LARGE SCALE GENOMIC DNA]</scope>
    <source>
        <strain evidence="10">COL-18-3</strain>
    </source>
</reference>
<dbReference type="PANTHER" id="PTHR22950">
    <property type="entry name" value="AMINO ACID TRANSPORTER"/>
    <property type="match status" value="1"/>
</dbReference>
<evidence type="ECO:0000256" key="3">
    <source>
        <dbReference type="ARBA" id="ARBA00022692"/>
    </source>
</evidence>
<feature type="compositionally biased region" description="Basic and acidic residues" evidence="6">
    <location>
        <begin position="222"/>
        <end position="236"/>
    </location>
</feature>
<feature type="transmembrane region" description="Helical" evidence="7">
    <location>
        <begin position="627"/>
        <end position="650"/>
    </location>
</feature>
<sequence>MNLENPNDGKNDDPTDSKRTEIPIKSQRLPANATTSAVAASNGAGSQPRNSYLLHATENLTRTPLEQVEIMSSSYRSTNDGLFGIHGNVHSNGDSMLSTSLGSNAGDLIKKNGRNIPPSSPHLEGRQDILASSPNFSGFNRTGLGLLVRKEGSQSPMLGNGSDFESDARQQDGRLGIKGRDIFRDEDIASSYNSSKQMEAFRVMKRHLITTKNETSGGGTENKSKKEEEEKEKDEGQDIQGPGKVEEAEQMSVKCLDEERAGKEGENEEKEREKRGGVQRKKGVGRGYEKGVRSDTPGKRKTKVVFSDVHQLNETTDDGNVSDNESHSNNEADNNGLGRGKSGKKRENKTVRILRRSEDADSKDEDEDIGHYHTMDKSGKRKEPREKLVNPLKLQSGHITHSIYKWTEEMTGESSKEGRIKRTKSYVIQRNRKTANEADPEWEIPFDASEINRPGGFRRHYVVRQALSEGRQLPALMTGNFVDFISLFGHFAGETYPSDEDDEEQDQESGDEEEAMLRRRYSAYKGQYDQTNVSETSTLLRRGGQKNSVQVSAAAGAEHKASSKKAFFLLIKGFVGTLLTNGVANVRLFNPDTFPLLIGTAVFSFEGIGLVIPVADSMKHPQDFPKVLKITVIVSAFLFASIAALSYMAFGDATETVIFLNMKDGGFTTNSIQLLYSIAILFSVPLQFFPAIRIMEAALFTRSGKRNSYVKWQKNIFRLLLCIFTNFISVLGADHLDQFVSMIGSFACVPLSFIYPSLLHYLAFKSSSSQLVKVKDIALCVFGIATMVYVTQLGLRQWGTHEPSPPQCG</sequence>
<evidence type="ECO:0000313" key="10">
    <source>
        <dbReference type="Proteomes" id="UP000188320"/>
    </source>
</evidence>
<dbReference type="PANTHER" id="PTHR22950:SF666">
    <property type="entry name" value="VACUOLAR AMINO ACID TRANSPORTER 4"/>
    <property type="match status" value="1"/>
</dbReference>
<name>A0A1R1PZA6_ZANCU</name>
<keyword evidence="4 7" id="KW-1133">Transmembrane helix</keyword>
<comment type="subcellular location">
    <subcellularLocation>
        <location evidence="1">Membrane</location>
        <topology evidence="1">Multi-pass membrane protein</topology>
    </subcellularLocation>
</comment>
<protein>
    <submittedName>
        <fullName evidence="9">Vacuolar amino acid transporter 3</fullName>
    </submittedName>
</protein>
<keyword evidence="5 7" id="KW-0472">Membrane</keyword>